<evidence type="ECO:0000313" key="9">
    <source>
        <dbReference type="EMBL" id="KAF4971464.1"/>
    </source>
</evidence>
<keyword evidence="7" id="KW-0472">Membrane</keyword>
<evidence type="ECO:0000256" key="6">
    <source>
        <dbReference type="ARBA" id="ARBA00023128"/>
    </source>
</evidence>
<accession>A0A8H4XER5</accession>
<dbReference type="SUPFAM" id="SSF53474">
    <property type="entry name" value="alpha/beta-Hydrolases"/>
    <property type="match status" value="1"/>
</dbReference>
<dbReference type="InterPro" id="IPR029058">
    <property type="entry name" value="AB_hydrolase_fold"/>
</dbReference>
<dbReference type="EMBL" id="JABEXW010000093">
    <property type="protein sequence ID" value="KAF4971464.1"/>
    <property type="molecule type" value="Genomic_DNA"/>
</dbReference>
<evidence type="ECO:0000259" key="8">
    <source>
        <dbReference type="Pfam" id="PF24883"/>
    </source>
</evidence>
<evidence type="ECO:0000256" key="7">
    <source>
        <dbReference type="ARBA" id="ARBA00023136"/>
    </source>
</evidence>
<dbReference type="PANTHER" id="PTHR48182">
    <property type="entry name" value="PROTEIN SERAC1"/>
    <property type="match status" value="1"/>
</dbReference>
<keyword evidence="4" id="KW-0677">Repeat</keyword>
<comment type="subcellular location">
    <subcellularLocation>
        <location evidence="2">Endoplasmic reticulum</location>
    </subcellularLocation>
    <subcellularLocation>
        <location evidence="3">Membrane</location>
    </subcellularLocation>
    <subcellularLocation>
        <location evidence="1">Mitochondrion</location>
    </subcellularLocation>
</comment>
<dbReference type="AlphaFoldDB" id="A0A8H4XER5"/>
<reference evidence="9" key="2">
    <citation type="submission" date="2020-05" db="EMBL/GenBank/DDBJ databases">
        <authorList>
            <person name="Kim H.-S."/>
            <person name="Proctor R.H."/>
            <person name="Brown D.W."/>
        </authorList>
    </citation>
    <scope>NUCLEOTIDE SEQUENCE</scope>
    <source>
        <strain evidence="9">NRRL 20472</strain>
    </source>
</reference>
<dbReference type="Pfam" id="PF24883">
    <property type="entry name" value="NPHP3_N"/>
    <property type="match status" value="1"/>
</dbReference>
<dbReference type="GO" id="GO:0005783">
    <property type="term" value="C:endoplasmic reticulum"/>
    <property type="evidence" value="ECO:0007669"/>
    <property type="project" value="UniProtKB-SubCell"/>
</dbReference>
<keyword evidence="6" id="KW-0496">Mitochondrion</keyword>
<evidence type="ECO:0000256" key="5">
    <source>
        <dbReference type="ARBA" id="ARBA00022824"/>
    </source>
</evidence>
<dbReference type="OrthoDB" id="5086500at2759"/>
<keyword evidence="10" id="KW-1185">Reference proteome</keyword>
<keyword evidence="5" id="KW-0256">Endoplasmic reticulum</keyword>
<evidence type="ECO:0000256" key="3">
    <source>
        <dbReference type="ARBA" id="ARBA00004370"/>
    </source>
</evidence>
<dbReference type="Proteomes" id="UP000622797">
    <property type="component" value="Unassembled WGS sequence"/>
</dbReference>
<protein>
    <recommendedName>
        <fullName evidence="8">Nephrocystin 3-like N-terminal domain-containing protein</fullName>
    </recommendedName>
</protein>
<dbReference type="GO" id="GO:0005739">
    <property type="term" value="C:mitochondrion"/>
    <property type="evidence" value="ECO:0007669"/>
    <property type="project" value="UniProtKB-SubCell"/>
</dbReference>
<organism evidence="9 10">
    <name type="scientific">Fusarium sarcochroum</name>
    <dbReference type="NCBI Taxonomy" id="1208366"/>
    <lineage>
        <taxon>Eukaryota</taxon>
        <taxon>Fungi</taxon>
        <taxon>Dikarya</taxon>
        <taxon>Ascomycota</taxon>
        <taxon>Pezizomycotina</taxon>
        <taxon>Sordariomycetes</taxon>
        <taxon>Hypocreomycetidae</taxon>
        <taxon>Hypocreales</taxon>
        <taxon>Nectriaceae</taxon>
        <taxon>Fusarium</taxon>
        <taxon>Fusarium lateritium species complex</taxon>
    </lineage>
</organism>
<dbReference type="GO" id="GO:0016020">
    <property type="term" value="C:membrane"/>
    <property type="evidence" value="ECO:0007669"/>
    <property type="project" value="UniProtKB-SubCell"/>
</dbReference>
<evidence type="ECO:0000256" key="2">
    <source>
        <dbReference type="ARBA" id="ARBA00004240"/>
    </source>
</evidence>
<dbReference type="InterPro" id="IPR052374">
    <property type="entry name" value="SERAC1"/>
</dbReference>
<evidence type="ECO:0000256" key="4">
    <source>
        <dbReference type="ARBA" id="ARBA00022737"/>
    </source>
</evidence>
<reference evidence="9" key="1">
    <citation type="journal article" date="2020" name="BMC Genomics">
        <title>Correction to: Identification and distribution of gene clusters required for synthesis of sphingolipid metabolism inhibitors in diverse species of the filamentous fungus Fusarium.</title>
        <authorList>
            <person name="Kim H.S."/>
            <person name="Lohmar J.M."/>
            <person name="Busman M."/>
            <person name="Brown D.W."/>
            <person name="Naumann T.A."/>
            <person name="Divon H.H."/>
            <person name="Lysoe E."/>
            <person name="Uhlig S."/>
            <person name="Proctor R.H."/>
        </authorList>
    </citation>
    <scope>NUCLEOTIDE SEQUENCE</scope>
    <source>
        <strain evidence="9">NRRL 20472</strain>
    </source>
</reference>
<comment type="caution">
    <text evidence="9">The sequence shown here is derived from an EMBL/GenBank/DDBJ whole genome shotgun (WGS) entry which is preliminary data.</text>
</comment>
<dbReference type="PANTHER" id="PTHR48182:SF2">
    <property type="entry name" value="PROTEIN SERAC1"/>
    <property type="match status" value="1"/>
</dbReference>
<proteinExistence type="predicted"/>
<sequence>MDSTGTMFSNSTSDLYDFSEQLLSGLHALRQSEKEQERPIVFICHSLGGIVFKQASIRAHELERYNLLQKYMCAVLFFGTPHRGSDLANWGTMLSAILKAGSFGTSTNTQLSKDLMPDSRDLERISRSFVALSSTLKVYSFYETEKMDFLRTLSDSHDQRNGAVALQSLLWQLCRERRELIPTVDKHTICQSLEDLEALWSAFSASVQQIRAAAGEESLQLFCILDGLDECKDARKLVPLISDTFAPKTGKEKDGGWLPVYDVRPGSKARAAIIRLRGEDQTDSISADISRVVGVKISDLIQGGLPDDFLESVRGQLIRRADRTFLGKDVLRPGVKTFSDLDYELVRPFENHVKSICGNFVRIIDQRIYLIHETAREFLLKIDPFETLYCPMGRDQPSTAAPEGMELTNSPWQHSFSIDTCEALLLHMCTTFLYMMGRKCASANLGFPSEDTRHLLDLLGYAGKFWHKHFGAIQDRICPRDLRYYQNLCHLVFPGFGSWTAALFGEARAKEISFGRSHDELQDYYVKVLSIQCSSYSADDFDVSCYADKGIMSKQGDPQEQLEQQIVRRANRLDSASHARLSSNPGTLSNYYFPVVTDERGFVSLDLSWDWEGLS</sequence>
<dbReference type="InterPro" id="IPR056884">
    <property type="entry name" value="NPHP3-like_N"/>
</dbReference>
<dbReference type="Gene3D" id="3.40.50.1820">
    <property type="entry name" value="alpha/beta hydrolase"/>
    <property type="match status" value="1"/>
</dbReference>
<evidence type="ECO:0000313" key="10">
    <source>
        <dbReference type="Proteomes" id="UP000622797"/>
    </source>
</evidence>
<name>A0A8H4XER5_9HYPO</name>
<evidence type="ECO:0000256" key="1">
    <source>
        <dbReference type="ARBA" id="ARBA00004173"/>
    </source>
</evidence>
<gene>
    <name evidence="9" type="ORF">FSARC_1692</name>
</gene>
<feature type="domain" description="Nephrocystin 3-like N-terminal" evidence="8">
    <location>
        <begin position="155"/>
        <end position="246"/>
    </location>
</feature>